<dbReference type="AlphaFoldDB" id="A0A3M3EZC2"/>
<dbReference type="InterPro" id="IPR008861">
    <property type="entry name" value="GpX-like"/>
</dbReference>
<organism evidence="1 2">
    <name type="scientific">Pseudomonas corrugata</name>
    <dbReference type="NCBI Taxonomy" id="47879"/>
    <lineage>
        <taxon>Bacteria</taxon>
        <taxon>Pseudomonadati</taxon>
        <taxon>Pseudomonadota</taxon>
        <taxon>Gammaproteobacteria</taxon>
        <taxon>Pseudomonadales</taxon>
        <taxon>Pseudomonadaceae</taxon>
        <taxon>Pseudomonas</taxon>
    </lineage>
</organism>
<name>A0A3M3EZC2_9PSED</name>
<sequence length="70" mass="7641">MRRVRSIAGDSVNLLLYRELECCDDASEQALWLLNPGLAEWGPVLPAGVWVALPEVDLKPVAPAPVSAWD</sequence>
<dbReference type="RefSeq" id="WP_024779063.1">
    <property type="nucleotide sequence ID" value="NZ_CP014262.1"/>
</dbReference>
<comment type="caution">
    <text evidence="1">The sequence shown here is derived from an EMBL/GenBank/DDBJ whole genome shotgun (WGS) entry which is preliminary data.</text>
</comment>
<evidence type="ECO:0008006" key="3">
    <source>
        <dbReference type="Google" id="ProtNLM"/>
    </source>
</evidence>
<dbReference type="GeneID" id="55646963"/>
<accession>A0A3M3EZC2</accession>
<gene>
    <name evidence="1" type="ORF">ALQ77_02147</name>
</gene>
<evidence type="ECO:0000313" key="2">
    <source>
        <dbReference type="Proteomes" id="UP000270661"/>
    </source>
</evidence>
<dbReference type="OrthoDB" id="8759063at2"/>
<reference evidence="1 2" key="1">
    <citation type="submission" date="2018-08" db="EMBL/GenBank/DDBJ databases">
        <title>Recombination of ecologically and evolutionarily significant loci maintains genetic cohesion in the Pseudomonas syringae species complex.</title>
        <authorList>
            <person name="Dillon M."/>
            <person name="Thakur S."/>
            <person name="Almeida R.N.D."/>
            <person name="Weir B.S."/>
            <person name="Guttman D.S."/>
        </authorList>
    </citation>
    <scope>NUCLEOTIDE SEQUENCE [LARGE SCALE GENOMIC DNA]</scope>
    <source>
        <strain evidence="1 2">NCPPB2445</strain>
    </source>
</reference>
<dbReference type="STRING" id="47879.AXG94_21445"/>
<keyword evidence="2" id="KW-1185">Reference proteome</keyword>
<evidence type="ECO:0000313" key="1">
    <source>
        <dbReference type="EMBL" id="RMM54963.1"/>
    </source>
</evidence>
<dbReference type="EMBL" id="RBOJ01000016">
    <property type="protein sequence ID" value="RMM54963.1"/>
    <property type="molecule type" value="Genomic_DNA"/>
</dbReference>
<dbReference type="Proteomes" id="UP000270661">
    <property type="component" value="Unassembled WGS sequence"/>
</dbReference>
<dbReference type="Pfam" id="PF05489">
    <property type="entry name" value="Phage_tail_X"/>
    <property type="match status" value="1"/>
</dbReference>
<protein>
    <recommendedName>
        <fullName evidence="3">Phage tail protein X</fullName>
    </recommendedName>
</protein>
<proteinExistence type="predicted"/>
<dbReference type="KEGG" id="pcg:AXG94_21445"/>